<proteinExistence type="inferred from homology"/>
<name>A0ABQ3MWD9_9PSEU</name>
<dbReference type="RefSeq" id="WP_191304109.1">
    <property type="nucleotide sequence ID" value="NZ_BNAR01000016.1"/>
</dbReference>
<evidence type="ECO:0000256" key="6">
    <source>
        <dbReference type="ARBA" id="ARBA00022801"/>
    </source>
</evidence>
<dbReference type="Proteomes" id="UP000605568">
    <property type="component" value="Unassembled WGS sequence"/>
</dbReference>
<evidence type="ECO:0000256" key="10">
    <source>
        <dbReference type="SAM" id="Phobius"/>
    </source>
</evidence>
<dbReference type="EMBL" id="BNAR01000016">
    <property type="protein sequence ID" value="GHH56501.1"/>
    <property type="molecule type" value="Genomic_DNA"/>
</dbReference>
<dbReference type="PANTHER" id="PTHR40765">
    <property type="entry name" value="ESX-2 SECRETION SYSTEM ATPASE ECCB2"/>
    <property type="match status" value="1"/>
</dbReference>
<keyword evidence="12" id="KW-1185">Reference proteome</keyword>
<evidence type="ECO:0000256" key="3">
    <source>
        <dbReference type="ARBA" id="ARBA00022475"/>
    </source>
</evidence>
<accession>A0ABQ3MWD9</accession>
<evidence type="ECO:0000256" key="2">
    <source>
        <dbReference type="ARBA" id="ARBA00008149"/>
    </source>
</evidence>
<dbReference type="InterPro" id="IPR042485">
    <property type="entry name" value="T7SS_EccB_R3"/>
</dbReference>
<feature type="transmembrane region" description="Helical" evidence="10">
    <location>
        <begin position="41"/>
        <end position="61"/>
    </location>
</feature>
<keyword evidence="7" id="KW-0067">ATP-binding</keyword>
<dbReference type="Gene3D" id="2.40.50.910">
    <property type="entry name" value="Type VII secretion system EccB, repeat 3 domain"/>
    <property type="match status" value="1"/>
</dbReference>
<protein>
    <submittedName>
        <fullName evidence="11">Type VII secretion protein EccB</fullName>
    </submittedName>
</protein>
<sequence>MKSRKDQVQAYFFVVGRLAAAVTHGEPDALQAPSKRLSTGTVFGILIALLLMGIFGVYGLFSPGKDNSWRTAGAIVMDETTGARYVYLDGQLRPVLNYSSARLAAGRGDGKVVGVSPGSLAGTPVGQPIGIPGAPDALPAGGQLSKGSWTVCVDVDTPDHTGPQVTLLLGAPPGRAVADRQAVLAQAPDGAHHLLWNGKRLRIAEPAALEALGYGGKPAVKVSAPWLNAVTPGPDLRMPDTGGAGGQGPVIDGRPSRVGQVYEVRNRAIGTDQLYLVRSGGVVPINRTVAALVLSAPGTRAAYPDAVVAPVEAGAGALAGVPVQAGADLGAGLPSQPPEVVPPPSDSLPCTAFTPSADGSSVSTVEFLSANVVRSSSVPTAPHKAGSAADRVSIPAGAGALVRTAPAAGATAGTLYLVTEVGTRFPLPSKEALSALGYSENATVAVPAALVALLPAGPVLSTEAARVSQGGTP</sequence>
<evidence type="ECO:0000256" key="8">
    <source>
        <dbReference type="ARBA" id="ARBA00022989"/>
    </source>
</evidence>
<comment type="subcellular location">
    <subcellularLocation>
        <location evidence="1">Cell membrane</location>
        <topology evidence="1">Single-pass membrane protein</topology>
    </subcellularLocation>
</comment>
<evidence type="ECO:0000256" key="9">
    <source>
        <dbReference type="ARBA" id="ARBA00023136"/>
    </source>
</evidence>
<reference evidence="12" key="1">
    <citation type="journal article" date="2019" name="Int. J. Syst. Evol. Microbiol.">
        <title>The Global Catalogue of Microorganisms (GCM) 10K type strain sequencing project: providing services to taxonomists for standard genome sequencing and annotation.</title>
        <authorList>
            <consortium name="The Broad Institute Genomics Platform"/>
            <consortium name="The Broad Institute Genome Sequencing Center for Infectious Disease"/>
            <person name="Wu L."/>
            <person name="Ma J."/>
        </authorList>
    </citation>
    <scope>NUCLEOTIDE SEQUENCE [LARGE SCALE GENOMIC DNA]</scope>
    <source>
        <strain evidence="12">CGMCC 4.7367</strain>
    </source>
</reference>
<comment type="caution">
    <text evidence="11">The sequence shown here is derived from an EMBL/GenBank/DDBJ whole genome shotgun (WGS) entry which is preliminary data.</text>
</comment>
<keyword evidence="8 10" id="KW-1133">Transmembrane helix</keyword>
<comment type="similarity">
    <text evidence="2">Belongs to the EccB family.</text>
</comment>
<dbReference type="Gene3D" id="3.30.2390.20">
    <property type="entry name" value="Type VII secretion system EccB, repeat 1 domain"/>
    <property type="match status" value="1"/>
</dbReference>
<keyword evidence="4 10" id="KW-0812">Transmembrane</keyword>
<evidence type="ECO:0000256" key="4">
    <source>
        <dbReference type="ARBA" id="ARBA00022692"/>
    </source>
</evidence>
<keyword evidence="3" id="KW-1003">Cell membrane</keyword>
<evidence type="ECO:0000313" key="11">
    <source>
        <dbReference type="EMBL" id="GHH56501.1"/>
    </source>
</evidence>
<evidence type="ECO:0000313" key="12">
    <source>
        <dbReference type="Proteomes" id="UP000605568"/>
    </source>
</evidence>
<dbReference type="InterPro" id="IPR044857">
    <property type="entry name" value="T7SS_EccB_R1"/>
</dbReference>
<dbReference type="PANTHER" id="PTHR40765:SF2">
    <property type="entry name" value="ESX-2 SECRETION SYSTEM ATPASE ECCB2"/>
    <property type="match status" value="1"/>
</dbReference>
<dbReference type="NCBIfam" id="TIGR03919">
    <property type="entry name" value="T7SS_EccB"/>
    <property type="match status" value="1"/>
</dbReference>
<dbReference type="Pfam" id="PF05108">
    <property type="entry name" value="T7SS_ESX1_EccB"/>
    <property type="match status" value="1"/>
</dbReference>
<evidence type="ECO:0000256" key="1">
    <source>
        <dbReference type="ARBA" id="ARBA00004162"/>
    </source>
</evidence>
<keyword evidence="9 10" id="KW-0472">Membrane</keyword>
<evidence type="ECO:0000256" key="7">
    <source>
        <dbReference type="ARBA" id="ARBA00022840"/>
    </source>
</evidence>
<gene>
    <name evidence="11" type="ORF">GCM10017774_74680</name>
</gene>
<keyword evidence="5" id="KW-0547">Nucleotide-binding</keyword>
<keyword evidence="6" id="KW-0378">Hydrolase</keyword>
<dbReference type="InterPro" id="IPR007795">
    <property type="entry name" value="T7SS_EccB"/>
</dbReference>
<organism evidence="11 12">
    <name type="scientific">Lentzea cavernae</name>
    <dbReference type="NCBI Taxonomy" id="2020703"/>
    <lineage>
        <taxon>Bacteria</taxon>
        <taxon>Bacillati</taxon>
        <taxon>Actinomycetota</taxon>
        <taxon>Actinomycetes</taxon>
        <taxon>Pseudonocardiales</taxon>
        <taxon>Pseudonocardiaceae</taxon>
        <taxon>Lentzea</taxon>
    </lineage>
</organism>
<evidence type="ECO:0000256" key="5">
    <source>
        <dbReference type="ARBA" id="ARBA00022741"/>
    </source>
</evidence>